<keyword evidence="2" id="KW-1185">Reference proteome</keyword>
<dbReference type="OrthoDB" id="873702at2"/>
<evidence type="ECO:0000313" key="2">
    <source>
        <dbReference type="Proteomes" id="UP000177791"/>
    </source>
</evidence>
<gene>
    <name evidence="1" type="ORF">BEN48_05020</name>
</gene>
<reference evidence="1 2" key="1">
    <citation type="submission" date="2016-08" db="EMBL/GenBank/DDBJ databases">
        <title>Hymenobacter coccineus sp. nov., Hymenobacter lapidarius sp. nov. and Hymenobacter glacialis sp. nov., isolated from Antarctic soil.</title>
        <authorList>
            <person name="Sedlacek I."/>
            <person name="Kralova S."/>
            <person name="Kyrova K."/>
            <person name="Maslanova I."/>
            <person name="Stankova E."/>
            <person name="Vrbovska V."/>
            <person name="Nemec M."/>
            <person name="Bartak M."/>
            <person name="Svec P."/>
            <person name="Busse H.-J."/>
            <person name="Pantucek R."/>
        </authorList>
    </citation>
    <scope>NUCLEOTIDE SEQUENCE [LARGE SCALE GENOMIC DNA]</scope>
    <source>
        <strain evidence="1 2">CCM 8648</strain>
    </source>
</reference>
<name>A0A1G1SUL5_9BACT</name>
<accession>A0A1G1SUL5</accession>
<protein>
    <submittedName>
        <fullName evidence="1">Uncharacterized protein</fullName>
    </submittedName>
</protein>
<dbReference type="EMBL" id="MDZC01000101">
    <property type="protein sequence ID" value="OGX82313.1"/>
    <property type="molecule type" value="Genomic_DNA"/>
</dbReference>
<dbReference type="Proteomes" id="UP000177791">
    <property type="component" value="Unassembled WGS sequence"/>
</dbReference>
<dbReference type="RefSeq" id="WP_070735744.1">
    <property type="nucleotide sequence ID" value="NZ_MDZC01000101.1"/>
</dbReference>
<sequence>MKTIFLLLFLVLHLPAWSSQIVVGLRSEQLVSWSVWEKQGSTLKHYLLLYNKGLQEMDVKIKLRRFSSHGTGFNDVATNKTFFHLKLAAQQLVRLEYPKKLLESDFTEYFENGQSIGLLPASTNKPGKTVLSDQYRFYTSEGMNAMPMDYWMAFESICARPTSVALTAAHTFYPPSETLKEAYHLAKIYPVWADQHPQAGRLDSLVTAGADASIVRLDAAHSHAVLPVSAEPAPPGFSVLAIYIERVEDGYYYNEARQRVPHKTVGGSLALIPSFPSGPSRK</sequence>
<comment type="caution">
    <text evidence="1">The sequence shown here is derived from an EMBL/GenBank/DDBJ whole genome shotgun (WGS) entry which is preliminary data.</text>
</comment>
<proteinExistence type="predicted"/>
<dbReference type="AlphaFoldDB" id="A0A1G1SUL5"/>
<evidence type="ECO:0000313" key="1">
    <source>
        <dbReference type="EMBL" id="OGX82313.1"/>
    </source>
</evidence>
<organism evidence="1 2">
    <name type="scientific">Hymenobacter glacialis</name>
    <dbReference type="NCBI Taxonomy" id="1908236"/>
    <lineage>
        <taxon>Bacteria</taxon>
        <taxon>Pseudomonadati</taxon>
        <taxon>Bacteroidota</taxon>
        <taxon>Cytophagia</taxon>
        <taxon>Cytophagales</taxon>
        <taxon>Hymenobacteraceae</taxon>
        <taxon>Hymenobacter</taxon>
    </lineage>
</organism>